<protein>
    <recommendedName>
        <fullName evidence="3">Peptidase aspartic putative domain-containing protein</fullName>
    </recommendedName>
</protein>
<dbReference type="OrthoDB" id="6510057at2759"/>
<comment type="caution">
    <text evidence="1">The sequence shown here is derived from an EMBL/GenBank/DDBJ whole genome shotgun (WGS) entry which is preliminary data.</text>
</comment>
<sequence length="175" mass="19993">MVPVVLDKGACEIGLLVGSDNYWKFVGNRTEGLDESLVDVEPIFGFCIHGSVSENKDNDEASVNLVVSKESISHQLNQFWQLENTGIEVEEDIKDISENEILKSFESSIEYSGNRYKVGLPWKSEMKHLLDANRSVALNRHSKFVKKFNKDKLLFKDYKKIIDDYAKDNIIESMI</sequence>
<dbReference type="EMBL" id="BMAO01016750">
    <property type="protein sequence ID" value="GFR10865.1"/>
    <property type="molecule type" value="Genomic_DNA"/>
</dbReference>
<name>A0A8X6GX86_TRICU</name>
<gene>
    <name evidence="1" type="primary">AVEN_211376_1</name>
    <name evidence="1" type="ORF">TNCT_719141</name>
</gene>
<proteinExistence type="predicted"/>
<dbReference type="PANTHER" id="PTHR47331:SF1">
    <property type="entry name" value="GAG-LIKE PROTEIN"/>
    <property type="match status" value="1"/>
</dbReference>
<evidence type="ECO:0008006" key="3">
    <source>
        <dbReference type="Google" id="ProtNLM"/>
    </source>
</evidence>
<dbReference type="PANTHER" id="PTHR47331">
    <property type="entry name" value="PHD-TYPE DOMAIN-CONTAINING PROTEIN"/>
    <property type="match status" value="1"/>
</dbReference>
<dbReference type="AlphaFoldDB" id="A0A8X6GX86"/>
<dbReference type="Proteomes" id="UP000887116">
    <property type="component" value="Unassembled WGS sequence"/>
</dbReference>
<keyword evidence="2" id="KW-1185">Reference proteome</keyword>
<organism evidence="1 2">
    <name type="scientific">Trichonephila clavata</name>
    <name type="common">Joro spider</name>
    <name type="synonym">Nephila clavata</name>
    <dbReference type="NCBI Taxonomy" id="2740835"/>
    <lineage>
        <taxon>Eukaryota</taxon>
        <taxon>Metazoa</taxon>
        <taxon>Ecdysozoa</taxon>
        <taxon>Arthropoda</taxon>
        <taxon>Chelicerata</taxon>
        <taxon>Arachnida</taxon>
        <taxon>Araneae</taxon>
        <taxon>Araneomorphae</taxon>
        <taxon>Entelegynae</taxon>
        <taxon>Araneoidea</taxon>
        <taxon>Nephilidae</taxon>
        <taxon>Trichonephila</taxon>
    </lineage>
</organism>
<evidence type="ECO:0000313" key="2">
    <source>
        <dbReference type="Proteomes" id="UP000887116"/>
    </source>
</evidence>
<evidence type="ECO:0000313" key="1">
    <source>
        <dbReference type="EMBL" id="GFR10865.1"/>
    </source>
</evidence>
<reference evidence="1" key="1">
    <citation type="submission" date="2020-07" db="EMBL/GenBank/DDBJ databases">
        <title>Multicomponent nature underlies the extraordinary mechanical properties of spider dragline silk.</title>
        <authorList>
            <person name="Kono N."/>
            <person name="Nakamura H."/>
            <person name="Mori M."/>
            <person name="Yoshida Y."/>
            <person name="Ohtoshi R."/>
            <person name="Malay A.D."/>
            <person name="Moran D.A.P."/>
            <person name="Tomita M."/>
            <person name="Numata K."/>
            <person name="Arakawa K."/>
        </authorList>
    </citation>
    <scope>NUCLEOTIDE SEQUENCE</scope>
</reference>
<accession>A0A8X6GX86</accession>